<feature type="region of interest" description="Disordered" evidence="1">
    <location>
        <begin position="288"/>
        <end position="312"/>
    </location>
</feature>
<feature type="domain" description="DNA primase/polymerase bifunctional N-terminal" evidence="2">
    <location>
        <begin position="13"/>
        <end position="202"/>
    </location>
</feature>
<dbReference type="EMBL" id="BAAAKV010000028">
    <property type="protein sequence ID" value="GAA1173466.1"/>
    <property type="molecule type" value="Genomic_DNA"/>
</dbReference>
<evidence type="ECO:0000256" key="1">
    <source>
        <dbReference type="SAM" id="MobiDB-lite"/>
    </source>
</evidence>
<protein>
    <submittedName>
        <fullName evidence="3">Bifunctional DNA primase/polymerase</fullName>
    </submittedName>
</protein>
<dbReference type="SMART" id="SM00943">
    <property type="entry name" value="Prim-Pol"/>
    <property type="match status" value="1"/>
</dbReference>
<sequence length="312" mass="32505">MPQAHRSSLLSAALSAAERGWAVFPLVPGDKRPALHSERRCPGTGVCVDGHRMPEQRATTDPARIARCWDHAPYNIGVAAGPSGLVVVDLDVPKGPDDLPPADGDTPGARDGSGVFAALCGRHGQEYPGDTYTVRTVSGGTHLYYAAPDGIELRNTAGKLGWKVDTRAHGGYVVGAGSVLTGKAASYTAVHEAPVAPLPGWLADLLRPAPLPPQKPVTVALAAERRGKWLQAAVNGELERVATSPAHEHNNALYLASVALGQLVAGGALAEEQVTGWLTDAALRVGQKEPEARRTVASGLRAGARRPRAVAA</sequence>
<dbReference type="CDD" id="cd04859">
    <property type="entry name" value="Prim_Pol"/>
    <property type="match status" value="1"/>
</dbReference>
<organism evidence="3 4">
    <name type="scientific">Streptomyces hebeiensis</name>
    <dbReference type="NCBI Taxonomy" id="229486"/>
    <lineage>
        <taxon>Bacteria</taxon>
        <taxon>Bacillati</taxon>
        <taxon>Actinomycetota</taxon>
        <taxon>Actinomycetes</taxon>
        <taxon>Kitasatosporales</taxon>
        <taxon>Streptomycetaceae</taxon>
        <taxon>Streptomyces</taxon>
    </lineage>
</organism>
<evidence type="ECO:0000259" key="2">
    <source>
        <dbReference type="SMART" id="SM00943"/>
    </source>
</evidence>
<reference evidence="3 4" key="1">
    <citation type="journal article" date="2019" name="Int. J. Syst. Evol. Microbiol.">
        <title>The Global Catalogue of Microorganisms (GCM) 10K type strain sequencing project: providing services to taxonomists for standard genome sequencing and annotation.</title>
        <authorList>
            <consortium name="The Broad Institute Genomics Platform"/>
            <consortium name="The Broad Institute Genome Sequencing Center for Infectious Disease"/>
            <person name="Wu L."/>
            <person name="Ma J."/>
        </authorList>
    </citation>
    <scope>NUCLEOTIDE SEQUENCE [LARGE SCALE GENOMIC DNA]</scope>
    <source>
        <strain evidence="3 4">JCM 12696</strain>
    </source>
</reference>
<feature type="compositionally biased region" description="Basic residues" evidence="1">
    <location>
        <begin position="303"/>
        <end position="312"/>
    </location>
</feature>
<dbReference type="Pfam" id="PF09250">
    <property type="entry name" value="Prim-Pol"/>
    <property type="match status" value="1"/>
</dbReference>
<gene>
    <name evidence="3" type="ORF">GCM10009654_33470</name>
</gene>
<comment type="caution">
    <text evidence="3">The sequence shown here is derived from an EMBL/GenBank/DDBJ whole genome shotgun (WGS) entry which is preliminary data.</text>
</comment>
<dbReference type="SUPFAM" id="SSF56747">
    <property type="entry name" value="Prim-pol domain"/>
    <property type="match status" value="1"/>
</dbReference>
<keyword evidence="4" id="KW-1185">Reference proteome</keyword>
<dbReference type="RefSeq" id="WP_344276778.1">
    <property type="nucleotide sequence ID" value="NZ_BAAAKV010000028.1"/>
</dbReference>
<dbReference type="Proteomes" id="UP001501371">
    <property type="component" value="Unassembled WGS sequence"/>
</dbReference>
<dbReference type="InterPro" id="IPR015330">
    <property type="entry name" value="DNA_primase/pol_bifunc_N"/>
</dbReference>
<evidence type="ECO:0000313" key="3">
    <source>
        <dbReference type="EMBL" id="GAA1173466.1"/>
    </source>
</evidence>
<accession>A0ABN1UVW6</accession>
<name>A0ABN1UVW6_9ACTN</name>
<proteinExistence type="predicted"/>
<evidence type="ECO:0000313" key="4">
    <source>
        <dbReference type="Proteomes" id="UP001501371"/>
    </source>
</evidence>